<dbReference type="InterPro" id="IPR040183">
    <property type="entry name" value="THUMPD1-like"/>
</dbReference>
<evidence type="ECO:0000256" key="1">
    <source>
        <dbReference type="ARBA" id="ARBA00060731"/>
    </source>
</evidence>
<dbReference type="FunFam" id="3.30.2300.10:FF:000001">
    <property type="entry name" value="THUMP domain-containing protein 1"/>
    <property type="match status" value="1"/>
</dbReference>
<evidence type="ECO:0000259" key="4">
    <source>
        <dbReference type="PROSITE" id="PS51165"/>
    </source>
</evidence>
<protein>
    <recommendedName>
        <fullName evidence="4">THUMP domain-containing protein</fullName>
    </recommendedName>
</protein>
<dbReference type="EMBL" id="GGFK01010705">
    <property type="protein sequence ID" value="MBW44026.1"/>
    <property type="molecule type" value="Transcribed_RNA"/>
</dbReference>
<evidence type="ECO:0000256" key="2">
    <source>
        <dbReference type="PROSITE-ProRule" id="PRU00529"/>
    </source>
</evidence>
<dbReference type="PROSITE" id="PS51165">
    <property type="entry name" value="THUMP"/>
    <property type="match status" value="1"/>
</dbReference>
<organism evidence="5">
    <name type="scientific">Anopheles triannulatus</name>
    <dbReference type="NCBI Taxonomy" id="58253"/>
    <lineage>
        <taxon>Eukaryota</taxon>
        <taxon>Metazoa</taxon>
        <taxon>Ecdysozoa</taxon>
        <taxon>Arthropoda</taxon>
        <taxon>Hexapoda</taxon>
        <taxon>Insecta</taxon>
        <taxon>Pterygota</taxon>
        <taxon>Neoptera</taxon>
        <taxon>Endopterygota</taxon>
        <taxon>Diptera</taxon>
        <taxon>Nematocera</taxon>
        <taxon>Culicoidea</taxon>
        <taxon>Culicidae</taxon>
        <taxon>Anophelinae</taxon>
        <taxon>Anopheles</taxon>
    </lineage>
</organism>
<sequence length="310" mass="34489">MSEPKKMRMDSVAGKGNNGQRKGKPGKRNYYNKSTARFMQPGQRGFLVTCNGRLHDCIRDSYRILNEYADLLYGAVPSANEAEPTANEKPVDDESEEEDISVTLQKEAAAAGIKKPMRFQNVDSGATNCLFIRTTLKEPTTLAHKVLQDLSTTRKAKSRFILRMVPIEAVCRANLKDIIDTVGSLSDRHFLKEPKTYAIIYNHRLNNELPRDDVIRELADLISSKNAGNKANLKNPELAVIVEVIKGLCCIGIVPEYYAMRKYNLAEVVAQQPPPVAKGDSATDEKPADEKPKEVVEEQATTIAPEKAQE</sequence>
<dbReference type="Pfam" id="PF02926">
    <property type="entry name" value="THUMP"/>
    <property type="match status" value="1"/>
</dbReference>
<feature type="region of interest" description="Disordered" evidence="3">
    <location>
        <begin position="1"/>
        <end position="31"/>
    </location>
</feature>
<keyword evidence="2" id="KW-0694">RNA-binding</keyword>
<feature type="domain" description="THUMP" evidence="4">
    <location>
        <begin position="149"/>
        <end position="255"/>
    </location>
</feature>
<reference evidence="5" key="1">
    <citation type="submission" date="2018-01" db="EMBL/GenBank/DDBJ databases">
        <title>An insight into the sialome of Amazonian anophelines.</title>
        <authorList>
            <person name="Ribeiro J.M."/>
            <person name="Scarpassa V."/>
            <person name="Calvo E."/>
        </authorList>
    </citation>
    <scope>NUCLEOTIDE SEQUENCE</scope>
    <source>
        <tissue evidence="5">Salivary glands</tissue>
    </source>
</reference>
<dbReference type="GO" id="GO:0003723">
    <property type="term" value="F:RNA binding"/>
    <property type="evidence" value="ECO:0007669"/>
    <property type="project" value="UniProtKB-UniRule"/>
</dbReference>
<dbReference type="PANTHER" id="PTHR13452:SF10">
    <property type="entry name" value="THUMP DOMAIN-CONTAINING PROTEIN 1"/>
    <property type="match status" value="1"/>
</dbReference>
<dbReference type="AlphaFoldDB" id="A0A2M4ATA4"/>
<evidence type="ECO:0000256" key="3">
    <source>
        <dbReference type="SAM" id="MobiDB-lite"/>
    </source>
</evidence>
<feature type="region of interest" description="Disordered" evidence="3">
    <location>
        <begin position="272"/>
        <end position="310"/>
    </location>
</feature>
<dbReference type="GO" id="GO:0006400">
    <property type="term" value="P:tRNA modification"/>
    <property type="evidence" value="ECO:0007669"/>
    <property type="project" value="InterPro"/>
</dbReference>
<dbReference type="CDD" id="cd11717">
    <property type="entry name" value="THUMP_THUMPD1_like"/>
    <property type="match status" value="1"/>
</dbReference>
<dbReference type="InterPro" id="IPR004114">
    <property type="entry name" value="THUMP_dom"/>
</dbReference>
<name>A0A2M4ATA4_9DIPT</name>
<proteinExistence type="inferred from homology"/>
<accession>A0A2M4ATA4</accession>
<comment type="similarity">
    <text evidence="1">Belongs to the THUMPD1 family.</text>
</comment>
<dbReference type="Gene3D" id="3.30.2300.10">
    <property type="entry name" value="THUMP superfamily"/>
    <property type="match status" value="1"/>
</dbReference>
<dbReference type="PANTHER" id="PTHR13452">
    <property type="entry name" value="THUMP DOMAIN CONTAINING PROTEIN 1-RELATED"/>
    <property type="match status" value="1"/>
</dbReference>
<dbReference type="SUPFAM" id="SSF143437">
    <property type="entry name" value="THUMP domain-like"/>
    <property type="match status" value="1"/>
</dbReference>
<dbReference type="SMART" id="SM00981">
    <property type="entry name" value="THUMP"/>
    <property type="match status" value="1"/>
</dbReference>
<feature type="compositionally biased region" description="Basic and acidic residues" evidence="3">
    <location>
        <begin position="281"/>
        <end position="296"/>
    </location>
</feature>
<evidence type="ECO:0000313" key="5">
    <source>
        <dbReference type="EMBL" id="MBW44026.1"/>
    </source>
</evidence>